<protein>
    <submittedName>
        <fullName evidence="1">Uncharacterized protein</fullName>
    </submittedName>
</protein>
<name>A0A9D4LR33_DREPO</name>
<comment type="caution">
    <text evidence="1">The sequence shown here is derived from an EMBL/GenBank/DDBJ whole genome shotgun (WGS) entry which is preliminary data.</text>
</comment>
<evidence type="ECO:0000313" key="1">
    <source>
        <dbReference type="EMBL" id="KAH3862324.1"/>
    </source>
</evidence>
<reference evidence="1" key="2">
    <citation type="submission" date="2020-11" db="EMBL/GenBank/DDBJ databases">
        <authorList>
            <person name="McCartney M.A."/>
            <person name="Auch B."/>
            <person name="Kono T."/>
            <person name="Mallez S."/>
            <person name="Becker A."/>
            <person name="Gohl D.M."/>
            <person name="Silverstein K.A.T."/>
            <person name="Koren S."/>
            <person name="Bechman K.B."/>
            <person name="Herman A."/>
            <person name="Abrahante J.E."/>
            <person name="Garbe J."/>
        </authorList>
    </citation>
    <scope>NUCLEOTIDE SEQUENCE</scope>
    <source>
        <strain evidence="1">Duluth1</strain>
        <tissue evidence="1">Whole animal</tissue>
    </source>
</reference>
<reference evidence="1" key="1">
    <citation type="journal article" date="2019" name="bioRxiv">
        <title>The Genome of the Zebra Mussel, Dreissena polymorpha: A Resource for Invasive Species Research.</title>
        <authorList>
            <person name="McCartney M.A."/>
            <person name="Auch B."/>
            <person name="Kono T."/>
            <person name="Mallez S."/>
            <person name="Zhang Y."/>
            <person name="Obille A."/>
            <person name="Becker A."/>
            <person name="Abrahante J.E."/>
            <person name="Garbe J."/>
            <person name="Badalamenti J.P."/>
            <person name="Herman A."/>
            <person name="Mangelson H."/>
            <person name="Liachko I."/>
            <person name="Sullivan S."/>
            <person name="Sone E.D."/>
            <person name="Koren S."/>
            <person name="Silverstein K.A.T."/>
            <person name="Beckman K.B."/>
            <person name="Gohl D.M."/>
        </authorList>
    </citation>
    <scope>NUCLEOTIDE SEQUENCE</scope>
    <source>
        <strain evidence="1">Duluth1</strain>
        <tissue evidence="1">Whole animal</tissue>
    </source>
</reference>
<dbReference type="Proteomes" id="UP000828390">
    <property type="component" value="Unassembled WGS sequence"/>
</dbReference>
<proteinExistence type="predicted"/>
<organism evidence="1 2">
    <name type="scientific">Dreissena polymorpha</name>
    <name type="common">Zebra mussel</name>
    <name type="synonym">Mytilus polymorpha</name>
    <dbReference type="NCBI Taxonomy" id="45954"/>
    <lineage>
        <taxon>Eukaryota</taxon>
        <taxon>Metazoa</taxon>
        <taxon>Spiralia</taxon>
        <taxon>Lophotrochozoa</taxon>
        <taxon>Mollusca</taxon>
        <taxon>Bivalvia</taxon>
        <taxon>Autobranchia</taxon>
        <taxon>Heteroconchia</taxon>
        <taxon>Euheterodonta</taxon>
        <taxon>Imparidentia</taxon>
        <taxon>Neoheterodontei</taxon>
        <taxon>Myida</taxon>
        <taxon>Dreissenoidea</taxon>
        <taxon>Dreissenidae</taxon>
        <taxon>Dreissena</taxon>
    </lineage>
</organism>
<keyword evidence="2" id="KW-1185">Reference proteome</keyword>
<sequence>MSSQLLELQVWGGDFSVRTCSISVYGPVAAAAATRTIRTHAIIDRYLAEQQAVWSAGPRAQ</sequence>
<accession>A0A9D4LR33</accession>
<dbReference type="AlphaFoldDB" id="A0A9D4LR33"/>
<evidence type="ECO:0000313" key="2">
    <source>
        <dbReference type="Proteomes" id="UP000828390"/>
    </source>
</evidence>
<gene>
    <name evidence="1" type="ORF">DPMN_025290</name>
</gene>
<dbReference type="EMBL" id="JAIWYP010000002">
    <property type="protein sequence ID" value="KAH3862324.1"/>
    <property type="molecule type" value="Genomic_DNA"/>
</dbReference>